<dbReference type="PANTHER" id="PTHR47968:SF54">
    <property type="entry name" value="KINESIN-LIKE PROTEIN NACK2"/>
    <property type="match status" value="1"/>
</dbReference>
<evidence type="ECO:0000256" key="5">
    <source>
        <dbReference type="ARBA" id="ARBA00023054"/>
    </source>
</evidence>
<gene>
    <name evidence="11" type="ORF">K2173_007313</name>
</gene>
<evidence type="ECO:0000256" key="1">
    <source>
        <dbReference type="ARBA" id="ARBA00007310"/>
    </source>
</evidence>
<feature type="compositionally biased region" description="Basic and acidic residues" evidence="9">
    <location>
        <begin position="644"/>
        <end position="653"/>
    </location>
</feature>
<dbReference type="Pfam" id="PF00225">
    <property type="entry name" value="Kinesin"/>
    <property type="match status" value="1"/>
</dbReference>
<dbReference type="InterPro" id="IPR036961">
    <property type="entry name" value="Kinesin_motor_dom_sf"/>
</dbReference>
<evidence type="ECO:0000259" key="10">
    <source>
        <dbReference type="PROSITE" id="PS50067"/>
    </source>
</evidence>
<dbReference type="Proteomes" id="UP001159364">
    <property type="component" value="Linkage Group LG06"/>
</dbReference>
<dbReference type="GO" id="GO:0003777">
    <property type="term" value="F:microtubule motor activity"/>
    <property type="evidence" value="ECO:0007669"/>
    <property type="project" value="InterPro"/>
</dbReference>
<dbReference type="PANTHER" id="PTHR47968">
    <property type="entry name" value="CENTROMERE PROTEIN E"/>
    <property type="match status" value="1"/>
</dbReference>
<evidence type="ECO:0000256" key="6">
    <source>
        <dbReference type="ARBA" id="ARBA00023175"/>
    </source>
</evidence>
<keyword evidence="4 7" id="KW-0067">ATP-binding</keyword>
<dbReference type="GO" id="GO:0008017">
    <property type="term" value="F:microtubule binding"/>
    <property type="evidence" value="ECO:0007669"/>
    <property type="project" value="InterPro"/>
</dbReference>
<feature type="region of interest" description="Disordered" evidence="9">
    <location>
        <begin position="621"/>
        <end position="654"/>
    </location>
</feature>
<dbReference type="Pfam" id="PF11995">
    <property type="entry name" value="DUF3490"/>
    <property type="match status" value="1"/>
</dbReference>
<dbReference type="InterPro" id="IPR027417">
    <property type="entry name" value="P-loop_NTPase"/>
</dbReference>
<dbReference type="GO" id="GO:0007018">
    <property type="term" value="P:microtubule-based movement"/>
    <property type="evidence" value="ECO:0007669"/>
    <property type="project" value="InterPro"/>
</dbReference>
<keyword evidence="2" id="KW-0493">Microtubule</keyword>
<evidence type="ECO:0000256" key="2">
    <source>
        <dbReference type="ARBA" id="ARBA00022701"/>
    </source>
</evidence>
<keyword evidence="3 7" id="KW-0547">Nucleotide-binding</keyword>
<keyword evidence="12" id="KW-1185">Reference proteome</keyword>
<evidence type="ECO:0000256" key="8">
    <source>
        <dbReference type="SAM" id="Coils"/>
    </source>
</evidence>
<dbReference type="PRINTS" id="PR00380">
    <property type="entry name" value="KINESINHEAVY"/>
</dbReference>
<comment type="similarity">
    <text evidence="1">Belongs to the TRAFAC class myosin-kinesin ATPase superfamily. Kinesin family. KIN-7 subfamily.</text>
</comment>
<protein>
    <recommendedName>
        <fullName evidence="10">Kinesin motor domain-containing protein</fullName>
    </recommendedName>
</protein>
<evidence type="ECO:0000313" key="12">
    <source>
        <dbReference type="Proteomes" id="UP001159364"/>
    </source>
</evidence>
<evidence type="ECO:0000256" key="3">
    <source>
        <dbReference type="ARBA" id="ARBA00022741"/>
    </source>
</evidence>
<dbReference type="Gene3D" id="3.40.850.10">
    <property type="entry name" value="Kinesin motor domain"/>
    <property type="match status" value="1"/>
</dbReference>
<dbReference type="InterPro" id="IPR027640">
    <property type="entry name" value="Kinesin-like_fam"/>
</dbReference>
<organism evidence="11 12">
    <name type="scientific">Erythroxylum novogranatense</name>
    <dbReference type="NCBI Taxonomy" id="1862640"/>
    <lineage>
        <taxon>Eukaryota</taxon>
        <taxon>Viridiplantae</taxon>
        <taxon>Streptophyta</taxon>
        <taxon>Embryophyta</taxon>
        <taxon>Tracheophyta</taxon>
        <taxon>Spermatophyta</taxon>
        <taxon>Magnoliopsida</taxon>
        <taxon>eudicotyledons</taxon>
        <taxon>Gunneridae</taxon>
        <taxon>Pentapetalae</taxon>
        <taxon>rosids</taxon>
        <taxon>fabids</taxon>
        <taxon>Malpighiales</taxon>
        <taxon>Erythroxylaceae</taxon>
        <taxon>Erythroxylum</taxon>
    </lineage>
</organism>
<keyword evidence="6 7" id="KW-0505">Motor protein</keyword>
<dbReference type="EMBL" id="JAIWQS010000006">
    <property type="protein sequence ID" value="KAJ8762159.1"/>
    <property type="molecule type" value="Genomic_DNA"/>
</dbReference>
<dbReference type="GO" id="GO:0005874">
    <property type="term" value="C:microtubule"/>
    <property type="evidence" value="ECO:0007669"/>
    <property type="project" value="UniProtKB-KW"/>
</dbReference>
<feature type="binding site" evidence="7">
    <location>
        <begin position="109"/>
        <end position="116"/>
    </location>
    <ligand>
        <name>ATP</name>
        <dbReference type="ChEBI" id="CHEBI:30616"/>
    </ligand>
</feature>
<comment type="caution">
    <text evidence="11">The sequence shown here is derived from an EMBL/GenBank/DDBJ whole genome shotgun (WGS) entry which is preliminary data.</text>
</comment>
<dbReference type="PROSITE" id="PS50067">
    <property type="entry name" value="KINESIN_MOTOR_2"/>
    <property type="match status" value="1"/>
</dbReference>
<dbReference type="GO" id="GO:0005524">
    <property type="term" value="F:ATP binding"/>
    <property type="evidence" value="ECO:0007669"/>
    <property type="project" value="UniProtKB-UniRule"/>
</dbReference>
<dbReference type="InterPro" id="IPR001752">
    <property type="entry name" value="Kinesin_motor_dom"/>
</dbReference>
<evidence type="ECO:0000256" key="7">
    <source>
        <dbReference type="PROSITE-ProRule" id="PRU00283"/>
    </source>
</evidence>
<feature type="domain" description="Kinesin motor" evidence="10">
    <location>
        <begin position="23"/>
        <end position="345"/>
    </location>
</feature>
<dbReference type="CDD" id="cd01374">
    <property type="entry name" value="KISc_CENP_E"/>
    <property type="match status" value="1"/>
</dbReference>
<dbReference type="SMART" id="SM00129">
    <property type="entry name" value="KISc"/>
    <property type="match status" value="1"/>
</dbReference>
<feature type="coiled-coil region" evidence="8">
    <location>
        <begin position="354"/>
        <end position="424"/>
    </location>
</feature>
<dbReference type="SUPFAM" id="SSF52540">
    <property type="entry name" value="P-loop containing nucleoside triphosphate hydrolases"/>
    <property type="match status" value="1"/>
</dbReference>
<reference evidence="11 12" key="1">
    <citation type="submission" date="2021-09" db="EMBL/GenBank/DDBJ databases">
        <title>Genomic insights and catalytic innovation underlie evolution of tropane alkaloids biosynthesis.</title>
        <authorList>
            <person name="Wang Y.-J."/>
            <person name="Tian T."/>
            <person name="Huang J.-P."/>
            <person name="Huang S.-X."/>
        </authorList>
    </citation>
    <scope>NUCLEOTIDE SEQUENCE [LARGE SCALE GENOMIC DNA]</scope>
    <source>
        <strain evidence="11">KIB-2018</strain>
        <tissue evidence="11">Leaf</tissue>
    </source>
</reference>
<accession>A0AAV8T785</accession>
<dbReference type="InterPro" id="IPR021881">
    <property type="entry name" value="NACK_C"/>
</dbReference>
<name>A0AAV8T785_9ROSI</name>
<dbReference type="AlphaFoldDB" id="A0AAV8T785"/>
<keyword evidence="5 8" id="KW-0175">Coiled coil</keyword>
<evidence type="ECO:0000313" key="11">
    <source>
        <dbReference type="EMBL" id="KAJ8762159.1"/>
    </source>
</evidence>
<proteinExistence type="inferred from homology"/>
<evidence type="ECO:0000256" key="4">
    <source>
        <dbReference type="ARBA" id="ARBA00022840"/>
    </source>
</evidence>
<dbReference type="FunFam" id="3.40.850.10:FF:000016">
    <property type="entry name" value="Kinesin-like protein"/>
    <property type="match status" value="1"/>
</dbReference>
<sequence>MSVVSMMMGGESPVHESQGSEEKIFVSVRLRPLNDREISRNDVLDWECINDNTIVFKTSMPERSLFPTAYTFDRVFGTECSTKQVYDEGAKELVLSVLNGMNCTIFAYGQTSSGKTYTMSGITQFAVTDIYNYIEKHKEREFQLKFSAMEIYNEAVRDLLSHDSTPLRLLDDPERGTVVEKLTEETLVDSNHLQELLSICEAQRQIGETSLNETSSRSHQILRLTVESSSRENLSSGKCSTLTAAVNFVDLAGSERASQTLAAGARLKEGSHINRSLLTLGTVIRKLSKGRNGHVPYRDSKLTRILQNSLGGNARTAIICTMNPAHCHVEQSKNTLSFASCAKEVATNAQVNLVMSDKALVKQLQKELARLESQLSSLMSTSAGNSAVLLREKDHIIAKKDKEIKELTCQRDIAQSRLEDLLKTVAEDRSLRIYEYAASESSEGINHSRGRTTSFTSEDLNEHVSNNQIFEIPEAAEENFLLDDGTPRFLGPDPCPGWEDTAHRKNEESKDICREVQSIKLEEPTMKGKADLLPSPEEGGKEAQIGDVNERQVPTTSEEDKELTQIDLDNCYQALKQQIQELQRTIDQLAQCTPSEEVMSNSKRLTWTRSKSKRSVLMTIPSDFWPGNEDEDEQSPPAVSEMEFPGRPEDFEGRLPGAEADAEIRDTSLGDAAVEEEIVKEIDIQVDDTTSVLDLASGLNKMPKFNPLTPISDILETGTSDGRRGTLPFLREVRGGRQHHSDWPQRFDKYRRRIIELWARCNVPLVHRSYFFLTFKGDQSDNVYMEVELRRLYFLKDIASNGTTAMIDGQIVSQATSLKALNRERQFLAKQLQKKYGKKEREDLYQKWNIKLDTKQRSLQLACHLWTETKDMKHIRESAVLVAKLAGFIEPRHCPKEFFGLSFLTPPVGLKTSSWRDNVSSLL</sequence>
<evidence type="ECO:0000256" key="9">
    <source>
        <dbReference type="SAM" id="MobiDB-lite"/>
    </source>
</evidence>